<sequence length="52" mass="6071">MDALHVACAIELRCEYFLTVDKAVLKKATHCTEIQIRSPIDFIIQWEYNSEN</sequence>
<proteinExistence type="predicted"/>
<evidence type="ECO:0000313" key="2">
    <source>
        <dbReference type="Proteomes" id="UP000191931"/>
    </source>
</evidence>
<organism evidence="1 2">
    <name type="scientific">Desulfamplus magnetovallimortis</name>
    <dbReference type="NCBI Taxonomy" id="1246637"/>
    <lineage>
        <taxon>Bacteria</taxon>
        <taxon>Pseudomonadati</taxon>
        <taxon>Thermodesulfobacteriota</taxon>
        <taxon>Desulfobacteria</taxon>
        <taxon>Desulfobacterales</taxon>
        <taxon>Desulfobacteraceae</taxon>
        <taxon>Desulfamplus</taxon>
    </lineage>
</organism>
<evidence type="ECO:0008006" key="3">
    <source>
        <dbReference type="Google" id="ProtNLM"/>
    </source>
</evidence>
<dbReference type="Proteomes" id="UP000191931">
    <property type="component" value="Unassembled WGS sequence"/>
</dbReference>
<keyword evidence="2" id="KW-1185">Reference proteome</keyword>
<protein>
    <recommendedName>
        <fullName evidence="3">PIN domain-containing protein</fullName>
    </recommendedName>
</protein>
<name>A0A1W1HL57_9BACT</name>
<dbReference type="AlphaFoldDB" id="A0A1W1HL57"/>
<accession>A0A1W1HL57</accession>
<dbReference type="InterPro" id="IPR029060">
    <property type="entry name" value="PIN-like_dom_sf"/>
</dbReference>
<dbReference type="SUPFAM" id="SSF88723">
    <property type="entry name" value="PIN domain-like"/>
    <property type="match status" value="1"/>
</dbReference>
<reference evidence="1 2" key="1">
    <citation type="submission" date="2017-03" db="EMBL/GenBank/DDBJ databases">
        <authorList>
            <person name="Afonso C.L."/>
            <person name="Miller P.J."/>
            <person name="Scott M.A."/>
            <person name="Spackman E."/>
            <person name="Goraichik I."/>
            <person name="Dimitrov K.M."/>
            <person name="Suarez D.L."/>
            <person name="Swayne D.E."/>
        </authorList>
    </citation>
    <scope>NUCLEOTIDE SEQUENCE [LARGE SCALE GENOMIC DNA]</scope>
    <source>
        <strain evidence="1">PRJEB14757</strain>
    </source>
</reference>
<evidence type="ECO:0000313" key="1">
    <source>
        <dbReference type="EMBL" id="SLM33193.1"/>
    </source>
</evidence>
<dbReference type="EMBL" id="FWEV01000341">
    <property type="protein sequence ID" value="SLM33193.1"/>
    <property type="molecule type" value="Genomic_DNA"/>
</dbReference>
<dbReference type="STRING" id="1246637.MTBBW1_940012"/>
<gene>
    <name evidence="1" type="ORF">MTBBW1_940012</name>
</gene>